<protein>
    <submittedName>
        <fullName evidence="1">Uncharacterized protein</fullName>
    </submittedName>
</protein>
<sequence length="231" mass="27127">MLDGRRRRLAAILCCCRLTFLDLDTLDFCRDRDLRLSPPKTCGRLCSLLVLASDLDSPRQRWQLAALALLENAILNASGLQAFQENLAKSFIERVPQSTKRSLMAQHGKKLGYRLARTLEQTAQLLAFKRDTTRKLKMLLDCLQKNLELVSPLHRNRLVQLKCIHDALALSAQQRKQDGFFSERFYEMQRRRVKKSQKSTLPCRPSYYRRTGHCQKDGRRRERRWAVRRRR</sequence>
<evidence type="ECO:0000313" key="1">
    <source>
        <dbReference type="EMBL" id="MXU96833.1"/>
    </source>
</evidence>
<name>A0A6B0V3G5_IXORI</name>
<proteinExistence type="predicted"/>
<accession>A0A6B0V3G5</accession>
<dbReference type="EMBL" id="GIFC01014750">
    <property type="protein sequence ID" value="MXU96833.1"/>
    <property type="molecule type" value="Transcribed_RNA"/>
</dbReference>
<reference evidence="1" key="1">
    <citation type="submission" date="2019-12" db="EMBL/GenBank/DDBJ databases">
        <title>An insight into the sialome of adult female Ixodes ricinus ticks feeding for 6 days.</title>
        <authorList>
            <person name="Perner J."/>
            <person name="Ribeiro J.M.C."/>
        </authorList>
    </citation>
    <scope>NUCLEOTIDE SEQUENCE</scope>
    <source>
        <strain evidence="1">Semi-engorged</strain>
        <tissue evidence="1">Salivary glands</tissue>
    </source>
</reference>
<dbReference type="AlphaFoldDB" id="A0A6B0V3G5"/>
<organism evidence="1">
    <name type="scientific">Ixodes ricinus</name>
    <name type="common">Common tick</name>
    <name type="synonym">Acarus ricinus</name>
    <dbReference type="NCBI Taxonomy" id="34613"/>
    <lineage>
        <taxon>Eukaryota</taxon>
        <taxon>Metazoa</taxon>
        <taxon>Ecdysozoa</taxon>
        <taxon>Arthropoda</taxon>
        <taxon>Chelicerata</taxon>
        <taxon>Arachnida</taxon>
        <taxon>Acari</taxon>
        <taxon>Parasitiformes</taxon>
        <taxon>Ixodida</taxon>
        <taxon>Ixodoidea</taxon>
        <taxon>Ixodidae</taxon>
        <taxon>Ixodinae</taxon>
        <taxon>Ixodes</taxon>
    </lineage>
</organism>